<name>A0A0L8FGN1_OCTBM</name>
<protein>
    <submittedName>
        <fullName evidence="2">Uncharacterized protein</fullName>
    </submittedName>
</protein>
<dbReference type="AlphaFoldDB" id="A0A0L8FGN1"/>
<accession>A0A0L8FGN1</accession>
<feature type="region of interest" description="Disordered" evidence="1">
    <location>
        <begin position="131"/>
        <end position="150"/>
    </location>
</feature>
<evidence type="ECO:0000313" key="2">
    <source>
        <dbReference type="EMBL" id="KOF62812.1"/>
    </source>
</evidence>
<proteinExistence type="predicted"/>
<sequence>MVAQTFTSGPDQQYTDVFQLLDHTSINPNVNNKDSDTCHCIWYNQTCPNVKNKDGGTDHYIWLAKWISRHSKRAFSSKQKRYISRGNHSLNKVHHIKLGSLKYVPQLMYFNYWITLASIPMQGINKVTHTTTSGQQNGYPDIVEEPSVKH</sequence>
<evidence type="ECO:0000256" key="1">
    <source>
        <dbReference type="SAM" id="MobiDB-lite"/>
    </source>
</evidence>
<gene>
    <name evidence="2" type="ORF">OCBIM_22021585mg</name>
</gene>
<reference evidence="2" key="1">
    <citation type="submission" date="2015-07" db="EMBL/GenBank/DDBJ databases">
        <title>MeaNS - Measles Nucleotide Surveillance Program.</title>
        <authorList>
            <person name="Tran T."/>
            <person name="Druce J."/>
        </authorList>
    </citation>
    <scope>NUCLEOTIDE SEQUENCE</scope>
    <source>
        <strain evidence="2">UCB-OBI-ISO-001</strain>
        <tissue evidence="2">Gonad</tissue>
    </source>
</reference>
<organism evidence="2">
    <name type="scientific">Octopus bimaculoides</name>
    <name type="common">California two-spotted octopus</name>
    <dbReference type="NCBI Taxonomy" id="37653"/>
    <lineage>
        <taxon>Eukaryota</taxon>
        <taxon>Metazoa</taxon>
        <taxon>Spiralia</taxon>
        <taxon>Lophotrochozoa</taxon>
        <taxon>Mollusca</taxon>
        <taxon>Cephalopoda</taxon>
        <taxon>Coleoidea</taxon>
        <taxon>Octopodiformes</taxon>
        <taxon>Octopoda</taxon>
        <taxon>Incirrata</taxon>
        <taxon>Octopodidae</taxon>
        <taxon>Octopus</taxon>
    </lineage>
</organism>
<dbReference type="EMBL" id="KQ432245">
    <property type="protein sequence ID" value="KOF62812.1"/>
    <property type="molecule type" value="Genomic_DNA"/>
</dbReference>